<keyword evidence="2" id="KW-1185">Reference proteome</keyword>
<dbReference type="InParanoid" id="A0A7J7D666"/>
<evidence type="ECO:0000313" key="1">
    <source>
        <dbReference type="EMBL" id="KAF5741759.1"/>
    </source>
</evidence>
<reference evidence="1 2" key="1">
    <citation type="journal article" date="2020" name="Nat. Commun.">
        <title>Genome of Tripterygium wilfordii and identification of cytochrome P450 involved in triptolide biosynthesis.</title>
        <authorList>
            <person name="Tu L."/>
            <person name="Su P."/>
            <person name="Zhang Z."/>
            <person name="Gao L."/>
            <person name="Wang J."/>
            <person name="Hu T."/>
            <person name="Zhou J."/>
            <person name="Zhang Y."/>
            <person name="Zhao Y."/>
            <person name="Liu Y."/>
            <person name="Song Y."/>
            <person name="Tong Y."/>
            <person name="Lu Y."/>
            <person name="Yang J."/>
            <person name="Xu C."/>
            <person name="Jia M."/>
            <person name="Peters R.J."/>
            <person name="Huang L."/>
            <person name="Gao W."/>
        </authorList>
    </citation>
    <scope>NUCLEOTIDE SEQUENCE [LARGE SCALE GENOMIC DNA]</scope>
    <source>
        <strain evidence="2">cv. XIE 37</strain>
        <tissue evidence="1">Leaf</tissue>
    </source>
</reference>
<evidence type="ECO:0000313" key="2">
    <source>
        <dbReference type="Proteomes" id="UP000593562"/>
    </source>
</evidence>
<proteinExistence type="predicted"/>
<name>A0A7J7D666_TRIWF</name>
<sequence>MISSNERFAEGFEGLDSVPPAAFSNFARKLRLYSSRCKIGSSRRECEDASLGSVGGGTEDRRWNSDCGVSLLSESFWSFEEEVENRWKREGFTSDLCLSLATESAMRGEMQDL</sequence>
<dbReference type="Proteomes" id="UP000593562">
    <property type="component" value="Unassembled WGS sequence"/>
</dbReference>
<organism evidence="1 2">
    <name type="scientific">Tripterygium wilfordii</name>
    <name type="common">Thunder God vine</name>
    <dbReference type="NCBI Taxonomy" id="458696"/>
    <lineage>
        <taxon>Eukaryota</taxon>
        <taxon>Viridiplantae</taxon>
        <taxon>Streptophyta</taxon>
        <taxon>Embryophyta</taxon>
        <taxon>Tracheophyta</taxon>
        <taxon>Spermatophyta</taxon>
        <taxon>Magnoliopsida</taxon>
        <taxon>eudicotyledons</taxon>
        <taxon>Gunneridae</taxon>
        <taxon>Pentapetalae</taxon>
        <taxon>rosids</taxon>
        <taxon>fabids</taxon>
        <taxon>Celastrales</taxon>
        <taxon>Celastraceae</taxon>
        <taxon>Tripterygium</taxon>
    </lineage>
</organism>
<dbReference type="AlphaFoldDB" id="A0A7J7D666"/>
<gene>
    <name evidence="1" type="ORF">HS088_TW10G00765</name>
</gene>
<dbReference type="EMBL" id="JAAARO010000010">
    <property type="protein sequence ID" value="KAF5741759.1"/>
    <property type="molecule type" value="Genomic_DNA"/>
</dbReference>
<protein>
    <submittedName>
        <fullName evidence="1">Uncharacterized protein</fullName>
    </submittedName>
</protein>
<comment type="caution">
    <text evidence="1">The sequence shown here is derived from an EMBL/GenBank/DDBJ whole genome shotgun (WGS) entry which is preliminary data.</text>
</comment>
<accession>A0A7J7D666</accession>